<evidence type="ECO:0000256" key="3">
    <source>
        <dbReference type="PIRSR" id="PIRSR000915-2"/>
    </source>
</evidence>
<accession>A0A089LD07</accession>
<feature type="binding site" evidence="4">
    <location>
        <position position="13"/>
    </location>
    <ligand>
        <name>Mg(2+)</name>
        <dbReference type="ChEBI" id="CHEBI:18420"/>
    </ligand>
</feature>
<dbReference type="Proteomes" id="UP000029518">
    <property type="component" value="Chromosome"/>
</dbReference>
<feature type="binding site" evidence="4">
    <location>
        <position position="212"/>
    </location>
    <ligand>
        <name>Mg(2+)</name>
        <dbReference type="ChEBI" id="CHEBI:18420"/>
    </ligand>
</feature>
<dbReference type="EC" id="3.1.3.-" evidence="1"/>
<dbReference type="PANTHER" id="PTHR19288">
    <property type="entry name" value="4-NITROPHENYLPHOSPHATASE-RELATED"/>
    <property type="match status" value="1"/>
</dbReference>
<dbReference type="Gene3D" id="3.40.50.1000">
    <property type="entry name" value="HAD superfamily/HAD-like"/>
    <property type="match status" value="2"/>
</dbReference>
<dbReference type="InterPro" id="IPR036412">
    <property type="entry name" value="HAD-like_sf"/>
</dbReference>
<dbReference type="HOGENOM" id="CLU_043473_1_2_9"/>
<dbReference type="KEGG" id="pbd:PBOR_18710"/>
<evidence type="ECO:0000256" key="1">
    <source>
        <dbReference type="PIRNR" id="PIRNR000915"/>
    </source>
</evidence>
<keyword evidence="1 4" id="KW-0460">Magnesium</keyword>
<keyword evidence="6" id="KW-1185">Reference proteome</keyword>
<proteinExistence type="inferred from homology"/>
<feature type="active site" description="Proton donor" evidence="2">
    <location>
        <position position="15"/>
    </location>
</feature>
<comment type="similarity">
    <text evidence="1">Belongs to the HAD-like hydrolase superfamily. NagD family.</text>
</comment>
<evidence type="ECO:0000313" key="5">
    <source>
        <dbReference type="EMBL" id="AIQ58742.1"/>
    </source>
</evidence>
<dbReference type="PANTHER" id="PTHR19288:SF46">
    <property type="entry name" value="HALOACID DEHALOGENASE-LIKE HYDROLASE DOMAIN-CONTAINING PROTEIN 2"/>
    <property type="match status" value="1"/>
</dbReference>
<dbReference type="InterPro" id="IPR023214">
    <property type="entry name" value="HAD_sf"/>
</dbReference>
<comment type="function">
    <text evidence="1">Catalyzes the dephosphorylation of 2-6 carbon acid sugars in vitro.</text>
</comment>
<dbReference type="GO" id="GO:0046872">
    <property type="term" value="F:metal ion binding"/>
    <property type="evidence" value="ECO:0007669"/>
    <property type="project" value="UniProtKB-KW"/>
</dbReference>
<dbReference type="GO" id="GO:0016791">
    <property type="term" value="F:phosphatase activity"/>
    <property type="evidence" value="ECO:0007669"/>
    <property type="project" value="TreeGrafter"/>
</dbReference>
<evidence type="ECO:0000256" key="2">
    <source>
        <dbReference type="PIRSR" id="PIRSR000915-1"/>
    </source>
</evidence>
<evidence type="ECO:0000256" key="4">
    <source>
        <dbReference type="PIRSR" id="PIRSR000915-3"/>
    </source>
</evidence>
<dbReference type="PIRSF" id="PIRSF000915">
    <property type="entry name" value="PGP-type_phosphatase"/>
    <property type="match status" value="1"/>
</dbReference>
<name>A0A089LD07_PAEBO</name>
<dbReference type="GO" id="GO:0005737">
    <property type="term" value="C:cytoplasm"/>
    <property type="evidence" value="ECO:0007669"/>
    <property type="project" value="TreeGrafter"/>
</dbReference>
<dbReference type="Pfam" id="PF13344">
    <property type="entry name" value="Hydrolase_6"/>
    <property type="match status" value="1"/>
</dbReference>
<gene>
    <name evidence="5" type="ORF">PBOR_18710</name>
</gene>
<dbReference type="EMBL" id="CP009285">
    <property type="protein sequence ID" value="AIQ58742.1"/>
    <property type="molecule type" value="Genomic_DNA"/>
</dbReference>
<dbReference type="AlphaFoldDB" id="A0A089LD07"/>
<sequence length="266" mass="28968">MMDIASYEAYCFDLDGTVLIGDQLLAGVGETIAELRRRGRRILFLTNSSVHSPRDCRRRLEHMGLACAEDEILTALYVSGSYFAREEPEARVYLVGEAVMRRQMEESGVDVTEDPEAATHVLVGMDRDFNYGKLVLGMRAARGGARLVAVNPDPACPVPGGYIPDTWAIVKALETAAGTEAELIIGKPSPYYAQEALRLLACPPEQCLMVGDRLETDILMGNSSGMQTALVLTGVSTRADIGRQQIVPGYVLNSLADLFNKQAEPQ</sequence>
<evidence type="ECO:0000313" key="6">
    <source>
        <dbReference type="Proteomes" id="UP000029518"/>
    </source>
</evidence>
<dbReference type="SUPFAM" id="SSF56784">
    <property type="entry name" value="HAD-like"/>
    <property type="match status" value="1"/>
</dbReference>
<dbReference type="InterPro" id="IPR006357">
    <property type="entry name" value="HAD-SF_hydro_IIA"/>
</dbReference>
<protein>
    <recommendedName>
        <fullName evidence="1">Acid sugar phosphatase</fullName>
        <ecNumber evidence="1">3.1.3.-</ecNumber>
    </recommendedName>
</protein>
<comment type="cofactor">
    <cofactor evidence="4">
        <name>Mg(2+)</name>
        <dbReference type="ChEBI" id="CHEBI:18420"/>
    </cofactor>
    <text evidence="4">Divalent metal ions. Mg(2+) is the most effective.</text>
</comment>
<reference evidence="5" key="1">
    <citation type="submission" date="2014-08" db="EMBL/GenBank/DDBJ databases">
        <title>Comparative genomics of the Paenibacillus odorifer group.</title>
        <authorList>
            <person name="den Bakker H.C."/>
            <person name="Tsai Y.-C.Y.-C."/>
            <person name="Martin N."/>
            <person name="Korlach J."/>
            <person name="Wiedmann M."/>
        </authorList>
    </citation>
    <scope>NUCLEOTIDE SEQUENCE [LARGE SCALE GENOMIC DNA]</scope>
    <source>
        <strain evidence="5">DSM 13188</strain>
    </source>
</reference>
<feature type="binding site" evidence="3">
    <location>
        <position position="187"/>
    </location>
    <ligand>
        <name>substrate</name>
    </ligand>
</feature>
<feature type="active site" description="Nucleophile" evidence="2">
    <location>
        <position position="13"/>
    </location>
</feature>
<keyword evidence="1 4" id="KW-0479">Metal-binding</keyword>
<organism evidence="5 6">
    <name type="scientific">Paenibacillus borealis</name>
    <dbReference type="NCBI Taxonomy" id="160799"/>
    <lineage>
        <taxon>Bacteria</taxon>
        <taxon>Bacillati</taxon>
        <taxon>Bacillota</taxon>
        <taxon>Bacilli</taxon>
        <taxon>Bacillales</taxon>
        <taxon>Paenibacillaceae</taxon>
        <taxon>Paenibacillus</taxon>
    </lineage>
</organism>
<feature type="binding site" evidence="4">
    <location>
        <position position="15"/>
    </location>
    <ligand>
        <name>Mg(2+)</name>
        <dbReference type="ChEBI" id="CHEBI:18420"/>
    </ligand>
</feature>
<dbReference type="NCBIfam" id="TIGR01460">
    <property type="entry name" value="HAD-SF-IIA"/>
    <property type="match status" value="1"/>
</dbReference>
<dbReference type="Pfam" id="PF13242">
    <property type="entry name" value="Hydrolase_like"/>
    <property type="match status" value="1"/>
</dbReference>